<evidence type="ECO:0000256" key="1">
    <source>
        <dbReference type="ARBA" id="ARBA00022723"/>
    </source>
</evidence>
<evidence type="ECO:0000256" key="2">
    <source>
        <dbReference type="SAM" id="SignalP"/>
    </source>
</evidence>
<dbReference type="RefSeq" id="WP_065058973.1">
    <property type="nucleotide sequence ID" value="NZ_CADFGN010000012.1"/>
</dbReference>
<feature type="signal peptide" evidence="2">
    <location>
        <begin position="1"/>
        <end position="22"/>
    </location>
</feature>
<dbReference type="OrthoDB" id="9812656at2"/>
<dbReference type="PROSITE" id="PS51819">
    <property type="entry name" value="VOC"/>
    <property type="match status" value="1"/>
</dbReference>
<protein>
    <submittedName>
        <fullName evidence="4">Catechol 2,3-dioxygenase</fullName>
    </submittedName>
</protein>
<dbReference type="Proteomes" id="UP000183529">
    <property type="component" value="Unassembled WGS sequence"/>
</dbReference>
<keyword evidence="1" id="KW-0479">Metal-binding</keyword>
<comment type="caution">
    <text evidence="4">The sequence shown here is derived from an EMBL/GenBank/DDBJ whole genome shotgun (WGS) entry which is preliminary data.</text>
</comment>
<accession>A0A1A5XI32</accession>
<dbReference type="InterPro" id="IPR029068">
    <property type="entry name" value="Glyas_Bleomycin-R_OHBP_Dase"/>
</dbReference>
<dbReference type="EMBL" id="FNZM01000014">
    <property type="protein sequence ID" value="SEK05377.1"/>
    <property type="molecule type" value="Genomic_DNA"/>
</dbReference>
<reference evidence="4 5" key="1">
    <citation type="submission" date="2016-10" db="EMBL/GenBank/DDBJ databases">
        <authorList>
            <person name="Varghese N."/>
            <person name="Submissions S."/>
        </authorList>
    </citation>
    <scope>NUCLEOTIDE SEQUENCE [LARGE SCALE GENOMIC DNA]</scope>
    <source>
        <strain evidence="4 5">LMG 22274</strain>
    </source>
</reference>
<feature type="chain" id="PRO_5015053690" evidence="2">
    <location>
        <begin position="23"/>
        <end position="192"/>
    </location>
</feature>
<dbReference type="PANTHER" id="PTHR43048:SF6">
    <property type="entry name" value="BLR8189 PROTEIN"/>
    <property type="match status" value="1"/>
</dbReference>
<dbReference type="InterPro" id="IPR037523">
    <property type="entry name" value="VOC_core"/>
</dbReference>
<dbReference type="GO" id="GO:0046491">
    <property type="term" value="P:L-methylmalonyl-CoA metabolic process"/>
    <property type="evidence" value="ECO:0007669"/>
    <property type="project" value="TreeGrafter"/>
</dbReference>
<proteinExistence type="predicted"/>
<dbReference type="PANTHER" id="PTHR43048">
    <property type="entry name" value="METHYLMALONYL-COA EPIMERASE"/>
    <property type="match status" value="1"/>
</dbReference>
<dbReference type="GO" id="GO:0004493">
    <property type="term" value="F:methylmalonyl-CoA epimerase activity"/>
    <property type="evidence" value="ECO:0007669"/>
    <property type="project" value="TreeGrafter"/>
</dbReference>
<dbReference type="GO" id="GO:0046872">
    <property type="term" value="F:metal ion binding"/>
    <property type="evidence" value="ECO:0007669"/>
    <property type="project" value="UniProtKB-KW"/>
</dbReference>
<dbReference type="InterPro" id="IPR051785">
    <property type="entry name" value="MMCE/EMCE_epimerase"/>
</dbReference>
<keyword evidence="2" id="KW-0732">Signal</keyword>
<organism evidence="4 5">
    <name type="scientific">Paraburkholderia tropica</name>
    <dbReference type="NCBI Taxonomy" id="92647"/>
    <lineage>
        <taxon>Bacteria</taxon>
        <taxon>Pseudomonadati</taxon>
        <taxon>Pseudomonadota</taxon>
        <taxon>Betaproteobacteria</taxon>
        <taxon>Burkholderiales</taxon>
        <taxon>Burkholderiaceae</taxon>
        <taxon>Paraburkholderia</taxon>
    </lineage>
</organism>
<evidence type="ECO:0000313" key="4">
    <source>
        <dbReference type="EMBL" id="SEK05377.1"/>
    </source>
</evidence>
<feature type="domain" description="VOC" evidence="3">
    <location>
        <begin position="29"/>
        <end position="170"/>
    </location>
</feature>
<name>A0A1A5XI32_9BURK</name>
<evidence type="ECO:0000313" key="5">
    <source>
        <dbReference type="Proteomes" id="UP000183529"/>
    </source>
</evidence>
<dbReference type="Gene3D" id="3.10.180.10">
    <property type="entry name" value="2,3-Dihydroxybiphenyl 1,2-Dioxygenase, domain 1"/>
    <property type="match status" value="1"/>
</dbReference>
<dbReference type="SUPFAM" id="SSF54593">
    <property type="entry name" value="Glyoxalase/Bleomycin resistance protein/Dihydroxybiphenyl dioxygenase"/>
    <property type="match status" value="1"/>
</dbReference>
<sequence length="192" mass="20417">MKKFIPNVLAALALLGGAGAHAAGVKAVGVDHVGVSVPDLAQAEAFFSDTFGCVPVTHIGPFDLTHMSGGFVPRADSVDIAMIRCGTGSNIELFQYRNSKGSNEMPKAEDIGASHIAFYTDDIAGAVAYLKSRGITVLGDPVTMSSGDTEGETWVHFRSPWGSELELVSYPHGKGYEKHAKIKLWNPSRPTE</sequence>
<dbReference type="AlphaFoldDB" id="A0A1A5XI32"/>
<gene>
    <name evidence="4" type="ORF">SAMN05216550_114213</name>
</gene>
<dbReference type="Pfam" id="PF13669">
    <property type="entry name" value="Glyoxalase_4"/>
    <property type="match status" value="1"/>
</dbReference>
<dbReference type="GeneID" id="61304113"/>
<evidence type="ECO:0000259" key="3">
    <source>
        <dbReference type="PROSITE" id="PS51819"/>
    </source>
</evidence>